<dbReference type="InterPro" id="IPR006439">
    <property type="entry name" value="HAD-SF_hydro_IA"/>
</dbReference>
<dbReference type="Gene3D" id="1.10.150.660">
    <property type="match status" value="1"/>
</dbReference>
<gene>
    <name evidence="2" type="ORF">CM19_12175</name>
</gene>
<dbReference type="PANTHER" id="PTHR46191:SF2">
    <property type="entry name" value="HALOACID DEHALOGENASE-LIKE HYDROLASE DOMAIN-CONTAINING PROTEIN 3"/>
    <property type="match status" value="1"/>
</dbReference>
<evidence type="ECO:0000256" key="1">
    <source>
        <dbReference type="ARBA" id="ARBA00007958"/>
    </source>
</evidence>
<dbReference type="NCBIfam" id="TIGR01549">
    <property type="entry name" value="HAD-SF-IA-v1"/>
    <property type="match status" value="1"/>
</dbReference>
<dbReference type="PANTHER" id="PTHR46191">
    <property type="match status" value="1"/>
</dbReference>
<dbReference type="RefSeq" id="WP_048100604.1">
    <property type="nucleotide sequence ID" value="NZ_JFZT01000061.1"/>
</dbReference>
<dbReference type="OrthoDB" id="31229at2157"/>
<dbReference type="SFLD" id="SFLDG01129">
    <property type="entry name" value="C1.5:_HAD__Beta-PGM__Phosphata"/>
    <property type="match status" value="1"/>
</dbReference>
<dbReference type="STRING" id="1160895.CM19_12175"/>
<protein>
    <submittedName>
        <fullName evidence="2">2-haloalkanoic acid dehalogenase</fullName>
    </submittedName>
</protein>
<dbReference type="Proteomes" id="UP000024332">
    <property type="component" value="Unassembled WGS sequence"/>
</dbReference>
<dbReference type="Pfam" id="PF00702">
    <property type="entry name" value="Hydrolase"/>
    <property type="match status" value="1"/>
</dbReference>
<dbReference type="SUPFAM" id="SSF56784">
    <property type="entry name" value="HAD-like"/>
    <property type="match status" value="1"/>
</dbReference>
<dbReference type="EMBL" id="JFZT01000061">
    <property type="protein sequence ID" value="EZQ01821.1"/>
    <property type="molecule type" value="Genomic_DNA"/>
</dbReference>
<organism evidence="2 3">
    <name type="scientific">Candidatus Acidianus copahuensis</name>
    <dbReference type="NCBI Taxonomy" id="1160895"/>
    <lineage>
        <taxon>Archaea</taxon>
        <taxon>Thermoproteota</taxon>
        <taxon>Thermoprotei</taxon>
        <taxon>Sulfolobales</taxon>
        <taxon>Sulfolobaceae</taxon>
        <taxon>Acidianus</taxon>
    </lineage>
</organism>
<dbReference type="SFLD" id="SFLDS00003">
    <property type="entry name" value="Haloacid_Dehalogenase"/>
    <property type="match status" value="1"/>
</dbReference>
<name>A0A031LJX7_9CREN</name>
<comment type="similarity">
    <text evidence="1">Belongs to the HAD-like hydrolase superfamily.</text>
</comment>
<reference evidence="2 3" key="1">
    <citation type="submission" date="2014-03" db="EMBL/GenBank/DDBJ databases">
        <title>Draft genome sequence of the novel thermoacidophilic archaea Acidianus copahuensis ALE1 strain, isolated from Copahue volcanic area in Neuquen Argentina.</title>
        <authorList>
            <person name="Urbieta M.S."/>
            <person name="Rascovan N."/>
            <person name="Castro C."/>
            <person name="Revale S."/>
            <person name="Giaveno M.A."/>
            <person name="Vazquez M.P."/>
            <person name="Donati E.R."/>
        </authorList>
    </citation>
    <scope>NUCLEOTIDE SEQUENCE [LARGE SCALE GENOMIC DNA]</scope>
    <source>
        <strain evidence="2 3">ALE1</strain>
    </source>
</reference>
<proteinExistence type="inferred from homology"/>
<dbReference type="InterPro" id="IPR023214">
    <property type="entry name" value="HAD_sf"/>
</dbReference>
<keyword evidence="3" id="KW-1185">Reference proteome</keyword>
<dbReference type="InterPro" id="IPR051828">
    <property type="entry name" value="HAD-like_hydrolase_domain"/>
</dbReference>
<dbReference type="InterPro" id="IPR036412">
    <property type="entry name" value="HAD-like_sf"/>
</dbReference>
<accession>A0A031LJX7</accession>
<dbReference type="PRINTS" id="PR00413">
    <property type="entry name" value="HADHALOGNASE"/>
</dbReference>
<comment type="caution">
    <text evidence="2">The sequence shown here is derived from an EMBL/GenBank/DDBJ whole genome shotgun (WGS) entry which is preliminary data.</text>
</comment>
<dbReference type="Gene3D" id="3.40.50.1000">
    <property type="entry name" value="HAD superfamily/HAD-like"/>
    <property type="match status" value="1"/>
</dbReference>
<evidence type="ECO:0000313" key="2">
    <source>
        <dbReference type="EMBL" id="EZQ01821.1"/>
    </source>
</evidence>
<evidence type="ECO:0000313" key="3">
    <source>
        <dbReference type="Proteomes" id="UP000024332"/>
    </source>
</evidence>
<dbReference type="AlphaFoldDB" id="A0A031LJX7"/>
<sequence>MKAVFVDMGETLVKFKPKYHENVIASLKSLNIEVEPRLVYRSLMRQWAEKHFPEPNVGLSNVDFKDLFFKMGMSIPDEKIKELESKSFLSSEYDLYDDAIDFLEGVRKMGLKVVMITNTTPKVHEIVKNLNLMRYLDGIVASCDVGIMKPHPKIFYRAVEVAGSSGIHVGDSYEIDVLGAKRAYLDAILLDREGFYPEIKENKVKNLIEALDIIKGKINCP</sequence>